<evidence type="ECO:0000256" key="1">
    <source>
        <dbReference type="SAM" id="MobiDB-lite"/>
    </source>
</evidence>
<evidence type="ECO:0000313" key="3">
    <source>
        <dbReference type="Proteomes" id="UP001066276"/>
    </source>
</evidence>
<accession>A0AAV7N6K5</accession>
<name>A0AAV7N6K5_PLEWA</name>
<feature type="region of interest" description="Disordered" evidence="1">
    <location>
        <begin position="66"/>
        <end position="97"/>
    </location>
</feature>
<comment type="caution">
    <text evidence="2">The sequence shown here is derived from an EMBL/GenBank/DDBJ whole genome shotgun (WGS) entry which is preliminary data.</text>
</comment>
<sequence length="117" mass="12777">MKLPPQGAAALQRLMQVLARLGPARLRAAFRRLRLLRASEAPAVLPPSWHDALPLLSLRSPHCCSLGSAGSGRDPSRSHPPDPSHWINPPRAGHGPAELRSHRALLFIIPARSHRSH</sequence>
<protein>
    <submittedName>
        <fullName evidence="2">Uncharacterized protein</fullName>
    </submittedName>
</protein>
<proteinExistence type="predicted"/>
<reference evidence="2" key="1">
    <citation type="journal article" date="2022" name="bioRxiv">
        <title>Sequencing and chromosome-scale assembly of the giantPleurodeles waltlgenome.</title>
        <authorList>
            <person name="Brown T."/>
            <person name="Elewa A."/>
            <person name="Iarovenko S."/>
            <person name="Subramanian E."/>
            <person name="Araus A.J."/>
            <person name="Petzold A."/>
            <person name="Susuki M."/>
            <person name="Suzuki K.-i.T."/>
            <person name="Hayashi T."/>
            <person name="Toyoda A."/>
            <person name="Oliveira C."/>
            <person name="Osipova E."/>
            <person name="Leigh N.D."/>
            <person name="Simon A."/>
            <person name="Yun M.H."/>
        </authorList>
    </citation>
    <scope>NUCLEOTIDE SEQUENCE</scope>
    <source>
        <strain evidence="2">20211129_DDA</strain>
        <tissue evidence="2">Liver</tissue>
    </source>
</reference>
<dbReference type="Proteomes" id="UP001066276">
    <property type="component" value="Chromosome 9"/>
</dbReference>
<dbReference type="AlphaFoldDB" id="A0AAV7N6K5"/>
<dbReference type="EMBL" id="JANPWB010000013">
    <property type="protein sequence ID" value="KAJ1111131.1"/>
    <property type="molecule type" value="Genomic_DNA"/>
</dbReference>
<evidence type="ECO:0000313" key="2">
    <source>
        <dbReference type="EMBL" id="KAJ1111131.1"/>
    </source>
</evidence>
<organism evidence="2 3">
    <name type="scientific">Pleurodeles waltl</name>
    <name type="common">Iberian ribbed newt</name>
    <dbReference type="NCBI Taxonomy" id="8319"/>
    <lineage>
        <taxon>Eukaryota</taxon>
        <taxon>Metazoa</taxon>
        <taxon>Chordata</taxon>
        <taxon>Craniata</taxon>
        <taxon>Vertebrata</taxon>
        <taxon>Euteleostomi</taxon>
        <taxon>Amphibia</taxon>
        <taxon>Batrachia</taxon>
        <taxon>Caudata</taxon>
        <taxon>Salamandroidea</taxon>
        <taxon>Salamandridae</taxon>
        <taxon>Pleurodelinae</taxon>
        <taxon>Pleurodeles</taxon>
    </lineage>
</organism>
<keyword evidence="3" id="KW-1185">Reference proteome</keyword>
<gene>
    <name evidence="2" type="ORF">NDU88_008469</name>
</gene>